<dbReference type="InterPro" id="IPR036638">
    <property type="entry name" value="HLH_DNA-bd_sf"/>
</dbReference>
<evidence type="ECO:0000313" key="1">
    <source>
        <dbReference type="EMBL" id="TCK97856.1"/>
    </source>
</evidence>
<dbReference type="OrthoDB" id="1956812at2"/>
<dbReference type="RefSeq" id="WP_132279332.1">
    <property type="nucleotide sequence ID" value="NZ_SMGQ01000011.1"/>
</dbReference>
<dbReference type="SUPFAM" id="SSF140500">
    <property type="entry name" value="BAS1536-like"/>
    <property type="match status" value="1"/>
</dbReference>
<organism evidence="1 2">
    <name type="scientific">Natranaerovirga hydrolytica</name>
    <dbReference type="NCBI Taxonomy" id="680378"/>
    <lineage>
        <taxon>Bacteria</taxon>
        <taxon>Bacillati</taxon>
        <taxon>Bacillota</taxon>
        <taxon>Clostridia</taxon>
        <taxon>Lachnospirales</taxon>
        <taxon>Natranaerovirgaceae</taxon>
        <taxon>Natranaerovirga</taxon>
    </lineage>
</organism>
<accession>A0A4R1MXC5</accession>
<protein>
    <submittedName>
        <fullName evidence="1">Spo0E like sporulation regulatory protein</fullName>
    </submittedName>
</protein>
<gene>
    <name evidence="1" type="ORF">EDC19_0258</name>
</gene>
<reference evidence="1 2" key="1">
    <citation type="submission" date="2019-03" db="EMBL/GenBank/DDBJ databases">
        <title>Genomic Encyclopedia of Type Strains, Phase IV (KMG-IV): sequencing the most valuable type-strain genomes for metagenomic binning, comparative biology and taxonomic classification.</title>
        <authorList>
            <person name="Goeker M."/>
        </authorList>
    </citation>
    <scope>NUCLEOTIDE SEQUENCE [LARGE SCALE GENOMIC DNA]</scope>
    <source>
        <strain evidence="1 2">DSM 24176</strain>
    </source>
</reference>
<proteinExistence type="predicted"/>
<sequence>MEDINQSQVEQMRQKLHDLIEKNASYEEIYEASIELDLLIAEYIKPLEKAN</sequence>
<evidence type="ECO:0000313" key="2">
    <source>
        <dbReference type="Proteomes" id="UP000294545"/>
    </source>
</evidence>
<dbReference type="Proteomes" id="UP000294545">
    <property type="component" value="Unassembled WGS sequence"/>
</dbReference>
<dbReference type="Gene3D" id="4.10.280.10">
    <property type="entry name" value="Helix-loop-helix DNA-binding domain"/>
    <property type="match status" value="1"/>
</dbReference>
<dbReference type="GO" id="GO:0043937">
    <property type="term" value="P:regulation of sporulation"/>
    <property type="evidence" value="ECO:0007669"/>
    <property type="project" value="InterPro"/>
</dbReference>
<comment type="caution">
    <text evidence="1">The sequence shown here is derived from an EMBL/GenBank/DDBJ whole genome shotgun (WGS) entry which is preliminary data.</text>
</comment>
<dbReference type="AlphaFoldDB" id="A0A4R1MXC5"/>
<dbReference type="Pfam" id="PF09388">
    <property type="entry name" value="SpoOE-like"/>
    <property type="match status" value="1"/>
</dbReference>
<name>A0A4R1MXC5_9FIRM</name>
<dbReference type="InterPro" id="IPR037208">
    <property type="entry name" value="Spo0E-like_sf"/>
</dbReference>
<dbReference type="InterPro" id="IPR018540">
    <property type="entry name" value="Spo0E-like"/>
</dbReference>
<dbReference type="EMBL" id="SMGQ01000011">
    <property type="protein sequence ID" value="TCK97856.1"/>
    <property type="molecule type" value="Genomic_DNA"/>
</dbReference>
<dbReference type="GO" id="GO:0046983">
    <property type="term" value="F:protein dimerization activity"/>
    <property type="evidence" value="ECO:0007669"/>
    <property type="project" value="InterPro"/>
</dbReference>
<keyword evidence="2" id="KW-1185">Reference proteome</keyword>